<reference evidence="1" key="1">
    <citation type="submission" date="2022-10" db="EMBL/GenBank/DDBJ databases">
        <title>Bacterial isolates recovered from the One Health project in Brazil.</title>
        <authorList>
            <person name="Valiatti T.B."/>
            <person name="Santos F."/>
            <person name="Cayo R."/>
            <person name="Gales A.C."/>
        </authorList>
    </citation>
    <scope>NUCLEOTIDE SEQUENCE</scope>
    <source>
        <strain evidence="1">PVR188</strain>
    </source>
</reference>
<accession>A0AAW6UFP8</accession>
<dbReference type="EMBL" id="JAOWIN010000003">
    <property type="protein sequence ID" value="MDI9092203.1"/>
    <property type="molecule type" value="Genomic_DNA"/>
</dbReference>
<dbReference type="AlphaFoldDB" id="A0AAW6UFP8"/>
<dbReference type="Proteomes" id="UP001159001">
    <property type="component" value="Unassembled WGS sequence"/>
</dbReference>
<organism evidence="1 2">
    <name type="scientific">Providencia rettgeri</name>
    <dbReference type="NCBI Taxonomy" id="587"/>
    <lineage>
        <taxon>Bacteria</taxon>
        <taxon>Pseudomonadati</taxon>
        <taxon>Pseudomonadota</taxon>
        <taxon>Gammaproteobacteria</taxon>
        <taxon>Enterobacterales</taxon>
        <taxon>Morganellaceae</taxon>
        <taxon>Providencia</taxon>
    </lineage>
</organism>
<protein>
    <submittedName>
        <fullName evidence="1">Uncharacterized protein</fullName>
    </submittedName>
</protein>
<comment type="caution">
    <text evidence="1">The sequence shown here is derived from an EMBL/GenBank/DDBJ whole genome shotgun (WGS) entry which is preliminary data.</text>
</comment>
<gene>
    <name evidence="1" type="ORF">OGX73_06165</name>
</gene>
<sequence>MQIIVIGVFLKVVQTKNRKNGLKIEKASQQLQLAFSINNEIL</sequence>
<evidence type="ECO:0000313" key="1">
    <source>
        <dbReference type="EMBL" id="MDI9092203.1"/>
    </source>
</evidence>
<proteinExistence type="predicted"/>
<evidence type="ECO:0000313" key="2">
    <source>
        <dbReference type="Proteomes" id="UP001159001"/>
    </source>
</evidence>
<name>A0AAW6UFP8_PRORE</name>
<dbReference type="RefSeq" id="WP_004262886.1">
    <property type="nucleotide sequence ID" value="NZ_CP098040.1"/>
</dbReference>